<dbReference type="Pfam" id="PF00782">
    <property type="entry name" value="DSPc"/>
    <property type="match status" value="1"/>
</dbReference>
<comment type="similarity">
    <text evidence="1">Belongs to the protein-tyrosine phosphatase family. Non-receptor class dual specificity subfamily.</text>
</comment>
<dbReference type="InterPro" id="IPR029021">
    <property type="entry name" value="Prot-tyrosine_phosphatase-like"/>
</dbReference>
<proteinExistence type="inferred from homology"/>
<dbReference type="STRING" id="177199.A0A420Y0N0"/>
<feature type="domain" description="Tyrosine specific protein phosphatases" evidence="7">
    <location>
        <begin position="123"/>
        <end position="165"/>
    </location>
</feature>
<dbReference type="PROSITE" id="PS50054">
    <property type="entry name" value="TYR_PHOSPHATASE_DUAL"/>
    <property type="match status" value="1"/>
</dbReference>
<dbReference type="GO" id="GO:0007165">
    <property type="term" value="P:signal transduction"/>
    <property type="evidence" value="ECO:0007669"/>
    <property type="project" value="TreeGrafter"/>
</dbReference>
<dbReference type="EMBL" id="QVQW01000074">
    <property type="protein sequence ID" value="RKU41481.1"/>
    <property type="molecule type" value="Genomic_DNA"/>
</dbReference>
<comment type="catalytic activity">
    <reaction evidence="5">
        <text>O-phospho-L-threonyl-[protein] + H2O = L-threonyl-[protein] + phosphate</text>
        <dbReference type="Rhea" id="RHEA:47004"/>
        <dbReference type="Rhea" id="RHEA-COMP:11060"/>
        <dbReference type="Rhea" id="RHEA-COMP:11605"/>
        <dbReference type="ChEBI" id="CHEBI:15377"/>
        <dbReference type="ChEBI" id="CHEBI:30013"/>
        <dbReference type="ChEBI" id="CHEBI:43474"/>
        <dbReference type="ChEBI" id="CHEBI:61977"/>
        <dbReference type="EC" id="3.1.3.16"/>
    </reaction>
</comment>
<evidence type="ECO:0000259" key="7">
    <source>
        <dbReference type="PROSITE" id="PS50056"/>
    </source>
</evidence>
<gene>
    <name evidence="8" type="ORF">DL546_004662</name>
</gene>
<evidence type="ECO:0000313" key="8">
    <source>
        <dbReference type="EMBL" id="RKU41481.1"/>
    </source>
</evidence>
<dbReference type="InterPro" id="IPR020422">
    <property type="entry name" value="TYR_PHOSPHATASE_DUAL_dom"/>
</dbReference>
<accession>A0A420Y0N0</accession>
<dbReference type="InterPro" id="IPR000387">
    <property type="entry name" value="Tyr_Pase_dom"/>
</dbReference>
<dbReference type="InterPro" id="IPR016130">
    <property type="entry name" value="Tyr_Pase_AS"/>
</dbReference>
<comment type="catalytic activity">
    <reaction evidence="4">
        <text>O-phospho-L-seryl-[protein] + H2O = L-seryl-[protein] + phosphate</text>
        <dbReference type="Rhea" id="RHEA:20629"/>
        <dbReference type="Rhea" id="RHEA-COMP:9863"/>
        <dbReference type="Rhea" id="RHEA-COMP:11604"/>
        <dbReference type="ChEBI" id="CHEBI:15377"/>
        <dbReference type="ChEBI" id="CHEBI:29999"/>
        <dbReference type="ChEBI" id="CHEBI:43474"/>
        <dbReference type="ChEBI" id="CHEBI:83421"/>
        <dbReference type="EC" id="3.1.3.16"/>
    </reaction>
</comment>
<evidence type="ECO:0000256" key="4">
    <source>
        <dbReference type="ARBA" id="ARBA00047761"/>
    </source>
</evidence>
<reference evidence="8 9" key="1">
    <citation type="submission" date="2018-08" db="EMBL/GenBank/DDBJ databases">
        <title>Draft genome of the lignicolous fungus Coniochaeta pulveracea.</title>
        <authorList>
            <person name="Borstlap C.J."/>
            <person name="De Witt R.N."/>
            <person name="Botha A."/>
            <person name="Volschenk H."/>
        </authorList>
    </citation>
    <scope>NUCLEOTIDE SEQUENCE [LARGE SCALE GENOMIC DNA]</scope>
    <source>
        <strain evidence="8 9">CAB683</strain>
    </source>
</reference>
<dbReference type="OrthoDB" id="10252009at2759"/>
<evidence type="ECO:0000313" key="9">
    <source>
        <dbReference type="Proteomes" id="UP000275385"/>
    </source>
</evidence>
<name>A0A420Y0N0_9PEZI</name>
<dbReference type="GO" id="GO:0004725">
    <property type="term" value="F:protein tyrosine phosphatase activity"/>
    <property type="evidence" value="ECO:0007669"/>
    <property type="project" value="TreeGrafter"/>
</dbReference>
<dbReference type="SUPFAM" id="SSF52799">
    <property type="entry name" value="(Phosphotyrosine protein) phosphatases II"/>
    <property type="match status" value="1"/>
</dbReference>
<evidence type="ECO:0000256" key="3">
    <source>
        <dbReference type="ARBA" id="ARBA00022912"/>
    </source>
</evidence>
<dbReference type="PROSITE" id="PS50056">
    <property type="entry name" value="TYR_PHOSPHATASE_2"/>
    <property type="match status" value="1"/>
</dbReference>
<dbReference type="InterPro" id="IPR000340">
    <property type="entry name" value="Dual-sp_phosphatase_cat-dom"/>
</dbReference>
<dbReference type="PROSITE" id="PS00383">
    <property type="entry name" value="TYR_PHOSPHATASE_1"/>
    <property type="match status" value="1"/>
</dbReference>
<dbReference type="PANTHER" id="PTHR45948:SF2">
    <property type="entry name" value="DUAL SPECIFICITY PROTEIN PHOSPHATASE"/>
    <property type="match status" value="1"/>
</dbReference>
<feature type="domain" description="Tyrosine-protein phosphatase" evidence="6">
    <location>
        <begin position="8"/>
        <end position="186"/>
    </location>
</feature>
<dbReference type="Proteomes" id="UP000275385">
    <property type="component" value="Unassembled WGS sequence"/>
</dbReference>
<evidence type="ECO:0000256" key="2">
    <source>
        <dbReference type="ARBA" id="ARBA00022801"/>
    </source>
</evidence>
<comment type="caution">
    <text evidence="8">The sequence shown here is derived from an EMBL/GenBank/DDBJ whole genome shotgun (WGS) entry which is preliminary data.</text>
</comment>
<dbReference type="PANTHER" id="PTHR45948">
    <property type="entry name" value="DUAL SPECIFICITY PROTEIN PHOSPHATASE DDB_G0269404-RELATED"/>
    <property type="match status" value="1"/>
</dbReference>
<protein>
    <submittedName>
        <fullName evidence="8">Uncharacterized protein</fullName>
    </submittedName>
</protein>
<evidence type="ECO:0000256" key="1">
    <source>
        <dbReference type="ARBA" id="ARBA00008601"/>
    </source>
</evidence>
<keyword evidence="9" id="KW-1185">Reference proteome</keyword>
<dbReference type="GO" id="GO:0005829">
    <property type="term" value="C:cytosol"/>
    <property type="evidence" value="ECO:0007669"/>
    <property type="project" value="TreeGrafter"/>
</dbReference>
<keyword evidence="2" id="KW-0378">Hydrolase</keyword>
<evidence type="ECO:0000259" key="6">
    <source>
        <dbReference type="PROSITE" id="PS50054"/>
    </source>
</evidence>
<dbReference type="SMART" id="SM00195">
    <property type="entry name" value="DSPc"/>
    <property type="match status" value="1"/>
</dbReference>
<dbReference type="AlphaFoldDB" id="A0A420Y0N0"/>
<dbReference type="Gene3D" id="3.90.190.10">
    <property type="entry name" value="Protein tyrosine phosphatase superfamily"/>
    <property type="match status" value="1"/>
</dbReference>
<dbReference type="GO" id="GO:0004722">
    <property type="term" value="F:protein serine/threonine phosphatase activity"/>
    <property type="evidence" value="ECO:0007669"/>
    <property type="project" value="UniProtKB-EC"/>
</dbReference>
<dbReference type="CDD" id="cd14498">
    <property type="entry name" value="DSP"/>
    <property type="match status" value="1"/>
</dbReference>
<sequence length="225" mass="26116">MSWGELPPITEIAPGLFIGNYESCKNLRILMNHDITAMVSVGYMRPKEWDGPGYRTLIEDKDHLIVPCGDSNTEDILMRLPDICDFIESRLHAKPIDLSKMIEIPTHAMAGGLEDFDMSEYFRGHNVLVHCYMGVSRSATVVAAYLMRKRKQGRDQVLREMKMKRRVEPNQAFLGQLKVWEDVEYYPWEDEARKIPKGVYKFYLQQLALKKVRISQGRLHPLEGW</sequence>
<organism evidence="8 9">
    <name type="scientific">Coniochaeta pulveracea</name>
    <dbReference type="NCBI Taxonomy" id="177199"/>
    <lineage>
        <taxon>Eukaryota</taxon>
        <taxon>Fungi</taxon>
        <taxon>Dikarya</taxon>
        <taxon>Ascomycota</taxon>
        <taxon>Pezizomycotina</taxon>
        <taxon>Sordariomycetes</taxon>
        <taxon>Sordariomycetidae</taxon>
        <taxon>Coniochaetales</taxon>
        <taxon>Coniochaetaceae</taxon>
        <taxon>Coniochaeta</taxon>
    </lineage>
</organism>
<evidence type="ECO:0000256" key="5">
    <source>
        <dbReference type="ARBA" id="ARBA00048336"/>
    </source>
</evidence>
<keyword evidence="3" id="KW-0904">Protein phosphatase</keyword>